<feature type="signal peptide" evidence="3">
    <location>
        <begin position="1"/>
        <end position="26"/>
    </location>
</feature>
<dbReference type="SUPFAM" id="SSF48452">
    <property type="entry name" value="TPR-like"/>
    <property type="match status" value="1"/>
</dbReference>
<protein>
    <submittedName>
        <fullName evidence="5">Multiheme c-type cytochrome</fullName>
    </submittedName>
</protein>
<proteinExistence type="predicted"/>
<feature type="repeat" description="TPR" evidence="2">
    <location>
        <begin position="640"/>
        <end position="673"/>
    </location>
</feature>
<dbReference type="Pfam" id="PF13181">
    <property type="entry name" value="TPR_8"/>
    <property type="match status" value="1"/>
</dbReference>
<dbReference type="Pfam" id="PF13435">
    <property type="entry name" value="Cytochrome_C554"/>
    <property type="match status" value="2"/>
</dbReference>
<gene>
    <name evidence="5" type="ORF">RI845_10030</name>
</gene>
<sequence>MRSTYQLLTLIILNLVLLLLSSKVFAAEYVGTEQCTDCHNEQAKAWQGSHHDMAMRHAKPDSVLGDFNNVSLEFRGKTNRFYMKQDQYWVNIEGPDGKFHDYQIKYTFAYEPLQQYMVEFSDGRVQLIPFAWDSRTKEDGGQRWFDLYPQFTQSHQEYFWTNNGQNWNYMCADCHSTDVKKNFDVKTNTYKTSFKEINVGCEACHGPASEHLTWTDNADKTVKFSGFERNITKSVSNWVLEQDKTTLTPEKIEHSEQTLVCAQCHSRHVQISDKDHVKSKEFGDRYLLSLLEPNLYYPDGQIYDEDFVYGSFLQSKMSKNGVVCSNCHDPHSAKLTIAKESVCLQCHLPTTYASEQHHHHKEDSAGAQCVSCHMPETTYMQVDDRADHAWHIPRPDIAEALGTPDTCLSCHQDKTSQWSKGKTEKWYPDSTITSERHFAPVFAGADRNMASMATPLSQIAQNTHYSDIVRASALARMQPFADTNTLIAIARGAKSPDSNMRVGAIRGAIGIRGAERWRIVAPLLTDKVLSVRTEAALALIPLWSELSDANKEHLTPALNEYIDVQNFNSDRGYAHTNKGNVYTHQAQYNKAESAYKESIRIEPIFANAYINLADLFRRQNQDNKAISILEQGMKAIPDNGNFAYSIGLAHIRNKQTPQAIERFKQAIEIEPENENFHYVYGLSVESTSKVKAQQALQKAYEIGGNPQYLYGLCDMLIRHKAFQAKQCLSELATIAPKTVVDQLQQKLDSNK</sequence>
<feature type="chain" id="PRO_5047470891" evidence="3">
    <location>
        <begin position="27"/>
        <end position="751"/>
    </location>
</feature>
<evidence type="ECO:0000313" key="6">
    <source>
        <dbReference type="Proteomes" id="UP001248581"/>
    </source>
</evidence>
<dbReference type="Gene3D" id="1.25.40.10">
    <property type="entry name" value="Tetratricopeptide repeat domain"/>
    <property type="match status" value="1"/>
</dbReference>
<keyword evidence="2" id="KW-0802">TPR repeat</keyword>
<dbReference type="InterPro" id="IPR036280">
    <property type="entry name" value="Multihaem_cyt_sf"/>
</dbReference>
<dbReference type="SUPFAM" id="SSF48695">
    <property type="entry name" value="Multiheme cytochromes"/>
    <property type="match status" value="1"/>
</dbReference>
<dbReference type="RefSeq" id="WP_348386041.1">
    <property type="nucleotide sequence ID" value="NZ_CP134146.1"/>
</dbReference>
<reference evidence="6" key="1">
    <citation type="submission" date="2023-09" db="EMBL/GenBank/DDBJ databases">
        <authorList>
            <person name="Li S."/>
            <person name="Li X."/>
            <person name="Zhang C."/>
            <person name="Zhao Z."/>
        </authorList>
    </citation>
    <scope>NUCLEOTIDE SEQUENCE [LARGE SCALE GENOMIC DNA]</scope>
    <source>
        <strain evidence="6">SQ345</strain>
    </source>
</reference>
<evidence type="ECO:0000256" key="1">
    <source>
        <dbReference type="ARBA" id="ARBA00022729"/>
    </source>
</evidence>
<dbReference type="InterPro" id="IPR011990">
    <property type="entry name" value="TPR-like_helical_dom_sf"/>
</dbReference>
<feature type="repeat" description="TPR" evidence="2">
    <location>
        <begin position="606"/>
        <end position="639"/>
    </location>
</feature>
<dbReference type="Pfam" id="PF13176">
    <property type="entry name" value="TPR_7"/>
    <property type="match status" value="1"/>
</dbReference>
<evidence type="ECO:0000259" key="4">
    <source>
        <dbReference type="Pfam" id="PF13435"/>
    </source>
</evidence>
<dbReference type="InterPro" id="IPR019734">
    <property type="entry name" value="TPR_rpt"/>
</dbReference>
<organism evidence="5 6">
    <name type="scientific">Thalassotalea nanhaiensis</name>
    <dbReference type="NCBI Taxonomy" id="3065648"/>
    <lineage>
        <taxon>Bacteria</taxon>
        <taxon>Pseudomonadati</taxon>
        <taxon>Pseudomonadota</taxon>
        <taxon>Gammaproteobacteria</taxon>
        <taxon>Alteromonadales</taxon>
        <taxon>Colwelliaceae</taxon>
        <taxon>Thalassotalea</taxon>
    </lineage>
</organism>
<dbReference type="Gene3D" id="1.10.1130.10">
    <property type="entry name" value="Flavocytochrome C3, Chain A"/>
    <property type="match status" value="2"/>
</dbReference>
<dbReference type="Proteomes" id="UP001248581">
    <property type="component" value="Chromosome"/>
</dbReference>
<dbReference type="PROSITE" id="PS50005">
    <property type="entry name" value="TPR"/>
    <property type="match status" value="3"/>
</dbReference>
<dbReference type="InterPro" id="IPR051829">
    <property type="entry name" value="Multiheme_Cytochr_ET"/>
</dbReference>
<evidence type="ECO:0000313" key="5">
    <source>
        <dbReference type="EMBL" id="WNC66876.1"/>
    </source>
</evidence>
<evidence type="ECO:0000256" key="3">
    <source>
        <dbReference type="SAM" id="SignalP"/>
    </source>
</evidence>
<evidence type="ECO:0000256" key="2">
    <source>
        <dbReference type="PROSITE-ProRule" id="PRU00339"/>
    </source>
</evidence>
<dbReference type="PANTHER" id="PTHR35038">
    <property type="entry name" value="DISSIMILATORY SULFITE REDUCTASE SIRA"/>
    <property type="match status" value="1"/>
</dbReference>
<name>A0ABY9TEH2_9GAMM</name>
<feature type="repeat" description="TPR" evidence="2">
    <location>
        <begin position="572"/>
        <end position="605"/>
    </location>
</feature>
<keyword evidence="1 3" id="KW-0732">Signal</keyword>
<accession>A0ABY9TEH2</accession>
<dbReference type="InterPro" id="IPR023155">
    <property type="entry name" value="Cyt_c-552/4"/>
</dbReference>
<feature type="domain" description="Cytochrome c-552/4" evidence="4">
    <location>
        <begin position="34"/>
        <end position="61"/>
    </location>
</feature>
<dbReference type="EMBL" id="CP134146">
    <property type="protein sequence ID" value="WNC66876.1"/>
    <property type="molecule type" value="Genomic_DNA"/>
</dbReference>
<feature type="domain" description="Cytochrome c-552/4" evidence="4">
    <location>
        <begin position="166"/>
        <end position="206"/>
    </location>
</feature>
<dbReference type="SMART" id="SM00028">
    <property type="entry name" value="TPR"/>
    <property type="match status" value="3"/>
</dbReference>
<dbReference type="PANTHER" id="PTHR35038:SF8">
    <property type="entry name" value="C-TYPE POLYHEME CYTOCHROME OMCC"/>
    <property type="match status" value="1"/>
</dbReference>
<keyword evidence="6" id="KW-1185">Reference proteome</keyword>